<dbReference type="GO" id="GO:0004252">
    <property type="term" value="F:serine-type endopeptidase activity"/>
    <property type="evidence" value="ECO:0007669"/>
    <property type="project" value="TreeGrafter"/>
</dbReference>
<reference evidence="3" key="2">
    <citation type="journal article" date="2023" name="Syst. Appl. Microbiol.">
        <title>Govania unica gen. nov., sp. nov., a rare biosphere bacterium that represents a novel family in the class Alphaproteobacteria.</title>
        <authorList>
            <person name="Vandamme P."/>
            <person name="Peeters C."/>
            <person name="Hettiarachchi A."/>
            <person name="Cnockaert M."/>
            <person name="Carlier A."/>
        </authorList>
    </citation>
    <scope>NUCLEOTIDE SEQUENCE</scope>
    <source>
        <strain evidence="3">LMG 31809</strain>
    </source>
</reference>
<evidence type="ECO:0000256" key="1">
    <source>
        <dbReference type="ARBA" id="ARBA00022801"/>
    </source>
</evidence>
<organism evidence="3 4">
    <name type="scientific">Govanella unica</name>
    <dbReference type="NCBI Taxonomy" id="2975056"/>
    <lineage>
        <taxon>Bacteria</taxon>
        <taxon>Pseudomonadati</taxon>
        <taxon>Pseudomonadota</taxon>
        <taxon>Alphaproteobacteria</taxon>
        <taxon>Emcibacterales</taxon>
        <taxon>Govanellaceae</taxon>
        <taxon>Govanella</taxon>
    </lineage>
</organism>
<dbReference type="GO" id="GO:0006508">
    <property type="term" value="P:proteolysis"/>
    <property type="evidence" value="ECO:0007669"/>
    <property type="project" value="InterPro"/>
</dbReference>
<evidence type="ECO:0000259" key="2">
    <source>
        <dbReference type="Pfam" id="PF00326"/>
    </source>
</evidence>
<dbReference type="SUPFAM" id="SSF53474">
    <property type="entry name" value="alpha/beta-Hydrolases"/>
    <property type="match status" value="1"/>
</dbReference>
<keyword evidence="4" id="KW-1185">Reference proteome</keyword>
<dbReference type="RefSeq" id="WP_274942256.1">
    <property type="nucleotide sequence ID" value="NZ_JANWOI010000001.1"/>
</dbReference>
<gene>
    <name evidence="3" type="ORF">NYP16_01080</name>
</gene>
<evidence type="ECO:0000313" key="4">
    <source>
        <dbReference type="Proteomes" id="UP001141619"/>
    </source>
</evidence>
<keyword evidence="1 3" id="KW-0378">Hydrolase</keyword>
<dbReference type="InterPro" id="IPR029058">
    <property type="entry name" value="AB_hydrolase_fold"/>
</dbReference>
<accession>A0A9X3TVL5</accession>
<comment type="caution">
    <text evidence="3">The sequence shown here is derived from an EMBL/GenBank/DDBJ whole genome shotgun (WGS) entry which is preliminary data.</text>
</comment>
<dbReference type="InterPro" id="IPR001375">
    <property type="entry name" value="Peptidase_S9_cat"/>
</dbReference>
<evidence type="ECO:0000313" key="3">
    <source>
        <dbReference type="EMBL" id="MDA5192551.1"/>
    </source>
</evidence>
<dbReference type="Pfam" id="PF00326">
    <property type="entry name" value="Peptidase_S9"/>
    <property type="match status" value="1"/>
</dbReference>
<sequence length="663" mass="74094">MSVLRLFKLYLLLWVVFGLDASVVAAPKQKPAAVATVPAADSLAAAFGAMPSMWGVRLSPDGSKISFLTMDRDELPMLVIYDFTTGTIKPILSSVPNIADLQWCKWANADRLLCGYTGIVFNGYVLYGTTRLVAVNSNGSKMKVLMQRQLSENFAQFQDRVVDYLVEDPQHVLIQVPVNQSTGTARLNIYTGGLEDKTQQMENVRHYISDGRGTPRLYSYFNGEKIYWKYRLAGETKWRLLYSDHIGSDQGSYSPQGFGEDPNKLYVLKSYEGRQALWVVDLTAHEDAKPTETIVYANPEADVANVQTLGKYDRLVAATYATDSTHNEYFDKEIERIVLSVGALYPDQQVMVTDESWDRRFYIILVTSDRNSGIYLRYDRENRQISIINSLYPELKGRTLSPMKAVRFTARDGVKVTGYLTRPQGEKQTGLPLVVLPHGGPYARDVWGYDWLPQYLAAKGYAVLQVNYRGSAGYGEDWKGQGGYKAWRQALDDITDGVRGSIKAGISDPARICAVGWSYGGYAALMSGVEHAELYRCIVSVAGVTDLDIYKYEARKYLKGKAVREFVGNESEVVVQGSPLKRAAQLKAPVLLFHGDRDINVQIKHSIKLDEALTAAAVPHEFIRYKGAEHSLERTSWRVDLLTRLGAFLDLHTTAPEQVAGGR</sequence>
<dbReference type="Gene3D" id="3.40.50.1820">
    <property type="entry name" value="alpha/beta hydrolase"/>
    <property type="match status" value="1"/>
</dbReference>
<reference evidence="3" key="1">
    <citation type="submission" date="2022-08" db="EMBL/GenBank/DDBJ databases">
        <authorList>
            <person name="Vandamme P."/>
            <person name="Hettiarachchi A."/>
            <person name="Peeters C."/>
            <person name="Cnockaert M."/>
            <person name="Carlier A."/>
        </authorList>
    </citation>
    <scope>NUCLEOTIDE SEQUENCE</scope>
    <source>
        <strain evidence="3">LMG 31809</strain>
    </source>
</reference>
<dbReference type="PANTHER" id="PTHR42776">
    <property type="entry name" value="SERINE PEPTIDASE S9 FAMILY MEMBER"/>
    <property type="match status" value="1"/>
</dbReference>
<protein>
    <submittedName>
        <fullName evidence="3">Alpha/beta fold hydrolase</fullName>
    </submittedName>
</protein>
<name>A0A9X3TVL5_9PROT</name>
<dbReference type="Proteomes" id="UP001141619">
    <property type="component" value="Unassembled WGS sequence"/>
</dbReference>
<dbReference type="SUPFAM" id="SSF82171">
    <property type="entry name" value="DPP6 N-terminal domain-like"/>
    <property type="match status" value="1"/>
</dbReference>
<dbReference type="PANTHER" id="PTHR42776:SF27">
    <property type="entry name" value="DIPEPTIDYL PEPTIDASE FAMILY MEMBER 6"/>
    <property type="match status" value="1"/>
</dbReference>
<feature type="domain" description="Peptidase S9 prolyl oligopeptidase catalytic" evidence="2">
    <location>
        <begin position="447"/>
        <end position="652"/>
    </location>
</feature>
<dbReference type="AlphaFoldDB" id="A0A9X3TVL5"/>
<dbReference type="EMBL" id="JANWOI010000001">
    <property type="protein sequence ID" value="MDA5192551.1"/>
    <property type="molecule type" value="Genomic_DNA"/>
</dbReference>
<proteinExistence type="predicted"/>